<protein>
    <recommendedName>
        <fullName evidence="4">Lipoprotein</fullName>
    </recommendedName>
</protein>
<evidence type="ECO:0000256" key="1">
    <source>
        <dbReference type="SAM" id="SignalP"/>
    </source>
</evidence>
<dbReference type="PROSITE" id="PS51257">
    <property type="entry name" value="PROKAR_LIPOPROTEIN"/>
    <property type="match status" value="1"/>
</dbReference>
<dbReference type="AlphaFoldDB" id="A0A4R1XSZ3"/>
<dbReference type="OrthoDB" id="6713330at2"/>
<feature type="signal peptide" evidence="1">
    <location>
        <begin position="1"/>
        <end position="20"/>
    </location>
</feature>
<evidence type="ECO:0000313" key="3">
    <source>
        <dbReference type="Proteomes" id="UP000294963"/>
    </source>
</evidence>
<accession>A0A4R1XSZ3</accession>
<organism evidence="2 3">
    <name type="scientific">Acinetobacter calcoaceticus</name>
    <dbReference type="NCBI Taxonomy" id="471"/>
    <lineage>
        <taxon>Bacteria</taxon>
        <taxon>Pseudomonadati</taxon>
        <taxon>Pseudomonadota</taxon>
        <taxon>Gammaproteobacteria</taxon>
        <taxon>Moraxellales</taxon>
        <taxon>Moraxellaceae</taxon>
        <taxon>Acinetobacter</taxon>
        <taxon>Acinetobacter calcoaceticus/baumannii complex</taxon>
    </lineage>
</organism>
<proteinExistence type="predicted"/>
<sequence length="194" mass="21435">MIQPFKILLLSIGILSSVSACQTVSKATSTVGAWVGLGDQSAKIPQVDKKGTVDMSKTTLEQAQQLALQMPRDHWVYLENDQQGIYQLQNKSQTGQILTFKLNCKIATQKSGFTLQDAEGKVLLKSQDATAGAIQFLLDNKNYGDPFAEINPQHLARFKTDLKKTKVIKIFNASKLYAFQNGKAEQLEKPISCL</sequence>
<evidence type="ECO:0000313" key="2">
    <source>
        <dbReference type="EMBL" id="TCM62793.1"/>
    </source>
</evidence>
<comment type="caution">
    <text evidence="2">The sequence shown here is derived from an EMBL/GenBank/DDBJ whole genome shotgun (WGS) entry which is preliminary data.</text>
</comment>
<keyword evidence="1" id="KW-0732">Signal</keyword>
<name>A0A4R1XSZ3_ACICA</name>
<keyword evidence="3" id="KW-1185">Reference proteome</keyword>
<dbReference type="EMBL" id="SLVJ01000023">
    <property type="protein sequence ID" value="TCM62793.1"/>
    <property type="molecule type" value="Genomic_DNA"/>
</dbReference>
<feature type="chain" id="PRO_5020488426" description="Lipoprotein" evidence="1">
    <location>
        <begin position="21"/>
        <end position="194"/>
    </location>
</feature>
<dbReference type="Proteomes" id="UP000294963">
    <property type="component" value="Unassembled WGS sequence"/>
</dbReference>
<evidence type="ECO:0008006" key="4">
    <source>
        <dbReference type="Google" id="ProtNLM"/>
    </source>
</evidence>
<gene>
    <name evidence="2" type="ORF">EC844_12337</name>
</gene>
<reference evidence="2 3" key="1">
    <citation type="submission" date="2019-03" db="EMBL/GenBank/DDBJ databases">
        <title>Genomic analyses of the natural microbiome of Caenorhabditis elegans.</title>
        <authorList>
            <person name="Samuel B."/>
        </authorList>
    </citation>
    <scope>NUCLEOTIDE SEQUENCE [LARGE SCALE GENOMIC DNA]</scope>
    <source>
        <strain evidence="2 3">JUb89</strain>
    </source>
</reference>